<dbReference type="Gene3D" id="3.40.50.620">
    <property type="entry name" value="HUPs"/>
    <property type="match status" value="1"/>
</dbReference>
<dbReference type="SUPFAM" id="SSF52402">
    <property type="entry name" value="Adenine nucleotide alpha hydrolases-like"/>
    <property type="match status" value="1"/>
</dbReference>
<feature type="binding site" evidence="10">
    <location>
        <position position="292"/>
    </location>
    <ligand>
        <name>ATP</name>
        <dbReference type="ChEBI" id="CHEBI:30616"/>
    </ligand>
</feature>
<feature type="site" description="Important for beta-aspartyl-AMP intermediate formation" evidence="11">
    <location>
        <position position="377"/>
    </location>
</feature>
<dbReference type="InterPro" id="IPR006426">
    <property type="entry name" value="Asn_synth_AEB"/>
</dbReference>
<dbReference type="InterPro" id="IPR033738">
    <property type="entry name" value="AsnB_N"/>
</dbReference>
<dbReference type="InterPro" id="IPR001962">
    <property type="entry name" value="Asn_synthase"/>
</dbReference>
<feature type="binding site" evidence="10">
    <location>
        <position position="265"/>
    </location>
    <ligand>
        <name>ATP</name>
        <dbReference type="ChEBI" id="CHEBI:30616"/>
    </ligand>
</feature>
<dbReference type="InterPro" id="IPR029055">
    <property type="entry name" value="Ntn_hydrolases_N"/>
</dbReference>
<evidence type="ECO:0000256" key="1">
    <source>
        <dbReference type="ARBA" id="ARBA00005187"/>
    </source>
</evidence>
<dbReference type="GO" id="GO:0005829">
    <property type="term" value="C:cytosol"/>
    <property type="evidence" value="ECO:0007669"/>
    <property type="project" value="TreeGrafter"/>
</dbReference>
<accession>A0A318NBQ1</accession>
<feature type="active site" description="For GATase activity" evidence="9">
    <location>
        <position position="2"/>
    </location>
</feature>
<evidence type="ECO:0000256" key="6">
    <source>
        <dbReference type="ARBA" id="ARBA00022888"/>
    </source>
</evidence>
<keyword evidence="5 10" id="KW-0067">ATP-binding</keyword>
<dbReference type="GO" id="GO:0006529">
    <property type="term" value="P:asparagine biosynthetic process"/>
    <property type="evidence" value="ECO:0007669"/>
    <property type="project" value="UniProtKB-KW"/>
</dbReference>
<organism evidence="13 14">
    <name type="scientific">Micromonospora arborensis</name>
    <dbReference type="NCBI Taxonomy" id="2116518"/>
    <lineage>
        <taxon>Bacteria</taxon>
        <taxon>Bacillati</taxon>
        <taxon>Actinomycetota</taxon>
        <taxon>Actinomycetes</taxon>
        <taxon>Micromonosporales</taxon>
        <taxon>Micromonosporaceae</taxon>
        <taxon>Micromonospora</taxon>
    </lineage>
</organism>
<keyword evidence="6 9" id="KW-0061">Asparagine biosynthesis</keyword>
<proteinExistence type="inferred from homology"/>
<keyword evidence="9" id="KW-0028">Amino-acid biosynthesis</keyword>
<evidence type="ECO:0000256" key="3">
    <source>
        <dbReference type="ARBA" id="ARBA00012737"/>
    </source>
</evidence>
<dbReference type="SUPFAM" id="SSF56235">
    <property type="entry name" value="N-terminal nucleophile aminohydrolases (Ntn hydrolases)"/>
    <property type="match status" value="1"/>
</dbReference>
<evidence type="ECO:0000256" key="2">
    <source>
        <dbReference type="ARBA" id="ARBA00005752"/>
    </source>
</evidence>
<sequence>MCGVTGWVDWDRDLRCEVTLVEAMTETLYRRGPDDGGVWLSQHAALGHRRLAIIDLAGGVQPMVARGAAGEPRAVITYSGEVYNYRELRAELVARGHYFRTASDTEVVLAGYLEWGAGVAERLLGIFAFAIWDAGSEELLLVRDRLGVKPLYYAATPDNLLFGSEPKAVLANPLFEREIDAEGIAELFAVPTAPTPGHAVYRGLREVLPGHTVTFGRQGVRENRYWALSSDPHTDDLPTTVRTVRELLEEAVRSQLVSDVPLGSLLSGGLDSSAVTALAAQYSPDKLATFAVDFPENEGAEVLGAWNSTSDSPYAALVAEHVGTQHTRIVVPSTELLQHRSIGLAARDRPGWGEPDVSLYLLFRGVRAHSTVALTGEVADEIFGGYPYFHSPAVTGAFPWTAGKTAPAALLRDEVRAEVRPDQYAGDRLHEALAAVPELPGEATEDARIRRISYLALTRWLPAMLDRKDRMSMATGLEARVPFADHRLVEYLWNVPWALKNAGGRPKGLLRQATADLLPDEVVNRPKSGYPASAGTAYGDRLRLELADLLHRGGPVFDLVDPAKVKALVHRGMPLPGPRAAPHPTGGADFLLAVNSWLQDWKVRIR</sequence>
<feature type="binding site" evidence="10">
    <location>
        <position position="104"/>
    </location>
    <ligand>
        <name>L-glutamine</name>
        <dbReference type="ChEBI" id="CHEBI:58359"/>
    </ligand>
</feature>
<dbReference type="EMBL" id="PYBV01000062">
    <property type="protein sequence ID" value="PYC63421.1"/>
    <property type="molecule type" value="Genomic_DNA"/>
</dbReference>
<dbReference type="CDD" id="cd00712">
    <property type="entry name" value="AsnB"/>
    <property type="match status" value="1"/>
</dbReference>
<keyword evidence="4 10" id="KW-0547">Nucleotide-binding</keyword>
<evidence type="ECO:0000256" key="5">
    <source>
        <dbReference type="ARBA" id="ARBA00022840"/>
    </source>
</evidence>
<gene>
    <name evidence="13" type="primary">asnB</name>
    <name evidence="13" type="ORF">C7C45_31760</name>
</gene>
<evidence type="ECO:0000256" key="7">
    <source>
        <dbReference type="ARBA" id="ARBA00022962"/>
    </source>
</evidence>
<dbReference type="PANTHER" id="PTHR43284:SF1">
    <property type="entry name" value="ASPARAGINE SYNTHETASE"/>
    <property type="match status" value="1"/>
</dbReference>
<dbReference type="EC" id="6.3.5.4" evidence="3"/>
<dbReference type="Proteomes" id="UP000248333">
    <property type="component" value="Unassembled WGS sequence"/>
</dbReference>
<protein>
    <recommendedName>
        <fullName evidence="3">asparagine synthase (glutamine-hydrolyzing)</fullName>
        <ecNumber evidence="3">6.3.5.4</ecNumber>
    </recommendedName>
</protein>
<evidence type="ECO:0000313" key="14">
    <source>
        <dbReference type="Proteomes" id="UP000248333"/>
    </source>
</evidence>
<dbReference type="AlphaFoldDB" id="A0A318NBQ1"/>
<dbReference type="GO" id="GO:0004066">
    <property type="term" value="F:asparagine synthase (glutamine-hydrolyzing) activity"/>
    <property type="evidence" value="ECO:0007669"/>
    <property type="project" value="UniProtKB-EC"/>
</dbReference>
<name>A0A318NBQ1_9ACTN</name>
<dbReference type="InterPro" id="IPR017932">
    <property type="entry name" value="GATase_2_dom"/>
</dbReference>
<feature type="domain" description="Glutamine amidotransferase type-2" evidence="12">
    <location>
        <begin position="2"/>
        <end position="218"/>
    </location>
</feature>
<dbReference type="RefSeq" id="WP_110568422.1">
    <property type="nucleotide sequence ID" value="NZ_PYBV01000062.1"/>
</dbReference>
<dbReference type="PROSITE" id="PS51278">
    <property type="entry name" value="GATASE_TYPE_2"/>
    <property type="match status" value="1"/>
</dbReference>
<dbReference type="Pfam" id="PF00733">
    <property type="entry name" value="Asn_synthase"/>
    <property type="match status" value="1"/>
</dbReference>
<dbReference type="PIRSF" id="PIRSF001589">
    <property type="entry name" value="Asn_synthetase_glu-h"/>
    <property type="match status" value="1"/>
</dbReference>
<evidence type="ECO:0000256" key="4">
    <source>
        <dbReference type="ARBA" id="ARBA00022741"/>
    </source>
</evidence>
<reference evidence="13 14" key="1">
    <citation type="submission" date="2018-03" db="EMBL/GenBank/DDBJ databases">
        <title>Bioinformatic expansion and discovery of thiopeptide antibiotics.</title>
        <authorList>
            <person name="Schwalen C.J."/>
            <person name="Hudson G.A."/>
            <person name="Mitchell D.A."/>
        </authorList>
    </citation>
    <scope>NUCLEOTIDE SEQUENCE [LARGE SCALE GENOMIC DNA]</scope>
    <source>
        <strain evidence="13 14">NRRL 8041</strain>
    </source>
</reference>
<comment type="catalytic activity">
    <reaction evidence="8">
        <text>L-aspartate + L-glutamine + ATP + H2O = L-asparagine + L-glutamate + AMP + diphosphate + H(+)</text>
        <dbReference type="Rhea" id="RHEA:12228"/>
        <dbReference type="ChEBI" id="CHEBI:15377"/>
        <dbReference type="ChEBI" id="CHEBI:15378"/>
        <dbReference type="ChEBI" id="CHEBI:29985"/>
        <dbReference type="ChEBI" id="CHEBI:29991"/>
        <dbReference type="ChEBI" id="CHEBI:30616"/>
        <dbReference type="ChEBI" id="CHEBI:33019"/>
        <dbReference type="ChEBI" id="CHEBI:58048"/>
        <dbReference type="ChEBI" id="CHEBI:58359"/>
        <dbReference type="ChEBI" id="CHEBI:456215"/>
        <dbReference type="EC" id="6.3.5.4"/>
    </reaction>
</comment>
<dbReference type="CDD" id="cd01991">
    <property type="entry name" value="Asn_synthase_B_C"/>
    <property type="match status" value="1"/>
</dbReference>
<dbReference type="InterPro" id="IPR014729">
    <property type="entry name" value="Rossmann-like_a/b/a_fold"/>
</dbReference>
<keyword evidence="7 9" id="KW-0315">Glutamine amidotransferase</keyword>
<dbReference type="GO" id="GO:0005524">
    <property type="term" value="F:ATP binding"/>
    <property type="evidence" value="ECO:0007669"/>
    <property type="project" value="UniProtKB-KW"/>
</dbReference>
<dbReference type="Gene3D" id="3.60.20.10">
    <property type="entry name" value="Glutamine Phosphoribosylpyrophosphate, subunit 1, domain 1"/>
    <property type="match status" value="1"/>
</dbReference>
<comment type="pathway">
    <text evidence="1">Amino-acid biosynthesis; L-asparagine biosynthesis; L-asparagine from L-aspartate (L-Gln route): step 1/1.</text>
</comment>
<comment type="similarity">
    <text evidence="2">Belongs to the asparagine synthetase family.</text>
</comment>
<evidence type="ECO:0000256" key="11">
    <source>
        <dbReference type="PIRSR" id="PIRSR001589-3"/>
    </source>
</evidence>
<keyword evidence="14" id="KW-1185">Reference proteome</keyword>
<evidence type="ECO:0000256" key="8">
    <source>
        <dbReference type="ARBA" id="ARBA00048741"/>
    </source>
</evidence>
<evidence type="ECO:0000256" key="10">
    <source>
        <dbReference type="PIRSR" id="PIRSR001589-2"/>
    </source>
</evidence>
<evidence type="ECO:0000256" key="9">
    <source>
        <dbReference type="PIRSR" id="PIRSR001589-1"/>
    </source>
</evidence>
<evidence type="ECO:0000313" key="13">
    <source>
        <dbReference type="EMBL" id="PYC63421.1"/>
    </source>
</evidence>
<dbReference type="Pfam" id="PF13537">
    <property type="entry name" value="GATase_7"/>
    <property type="match status" value="1"/>
</dbReference>
<dbReference type="NCBIfam" id="TIGR01536">
    <property type="entry name" value="asn_synth_AEB"/>
    <property type="match status" value="1"/>
</dbReference>
<evidence type="ECO:0000259" key="12">
    <source>
        <dbReference type="PROSITE" id="PS51278"/>
    </source>
</evidence>
<dbReference type="PANTHER" id="PTHR43284">
    <property type="entry name" value="ASPARAGINE SYNTHETASE (GLUTAMINE-HYDROLYZING)"/>
    <property type="match status" value="1"/>
</dbReference>
<dbReference type="InterPro" id="IPR051786">
    <property type="entry name" value="ASN_synthetase/amidase"/>
</dbReference>
<dbReference type="OrthoDB" id="9763290at2"/>
<comment type="caution">
    <text evidence="13">The sequence shown here is derived from an EMBL/GenBank/DDBJ whole genome shotgun (WGS) entry which is preliminary data.</text>
</comment>